<feature type="domain" description="RNA polymerase sigma-70 region 2" evidence="6">
    <location>
        <begin position="27"/>
        <end position="95"/>
    </location>
</feature>
<evidence type="ECO:0000313" key="9">
    <source>
        <dbReference type="Proteomes" id="UP000293874"/>
    </source>
</evidence>
<sequence>MATTQPYPESELLLRLAAGEEGAMKALYESYFSRLYYFAFKMIGVEREAEDIAQEALMSFWQRRDQFTHSTLKEAGSYLFTIARNRCYNYTRDKNTRISKHAEIAAEQEISEDSLTLNIIREDIFNRIYQEIQQLAPAQVALLKMIFIENLDTAEIAERLQTTPNNVRNQKARALEKLKTALLRKKLLTQILLLFY</sequence>
<evidence type="ECO:0000313" key="8">
    <source>
        <dbReference type="EMBL" id="RZS75900.1"/>
    </source>
</evidence>
<gene>
    <name evidence="8" type="ORF">EV199_1776</name>
</gene>
<dbReference type="GO" id="GO:0006352">
    <property type="term" value="P:DNA-templated transcription initiation"/>
    <property type="evidence" value="ECO:0007669"/>
    <property type="project" value="InterPro"/>
</dbReference>
<dbReference type="InterPro" id="IPR014284">
    <property type="entry name" value="RNA_pol_sigma-70_dom"/>
</dbReference>
<dbReference type="InterPro" id="IPR013249">
    <property type="entry name" value="RNA_pol_sigma70_r4_t2"/>
</dbReference>
<dbReference type="Proteomes" id="UP000293874">
    <property type="component" value="Unassembled WGS sequence"/>
</dbReference>
<dbReference type="InterPro" id="IPR039425">
    <property type="entry name" value="RNA_pol_sigma-70-like"/>
</dbReference>
<keyword evidence="9" id="KW-1185">Reference proteome</keyword>
<dbReference type="GO" id="GO:0003677">
    <property type="term" value="F:DNA binding"/>
    <property type="evidence" value="ECO:0007669"/>
    <property type="project" value="UniProtKB-KW"/>
</dbReference>
<proteinExistence type="inferred from homology"/>
<dbReference type="OrthoDB" id="671650at2"/>
<dbReference type="AlphaFoldDB" id="A0A4Q7N4I7"/>
<dbReference type="InterPro" id="IPR036388">
    <property type="entry name" value="WH-like_DNA-bd_sf"/>
</dbReference>
<dbReference type="SUPFAM" id="SSF88946">
    <property type="entry name" value="Sigma2 domain of RNA polymerase sigma factors"/>
    <property type="match status" value="1"/>
</dbReference>
<feature type="domain" description="RNA polymerase sigma factor 70 region 4 type 2" evidence="7">
    <location>
        <begin position="126"/>
        <end position="178"/>
    </location>
</feature>
<evidence type="ECO:0000259" key="6">
    <source>
        <dbReference type="Pfam" id="PF04542"/>
    </source>
</evidence>
<accession>A0A4Q7N4I7</accession>
<keyword evidence="2" id="KW-0805">Transcription regulation</keyword>
<keyword evidence="5" id="KW-0804">Transcription</keyword>
<dbReference type="PANTHER" id="PTHR43133:SF8">
    <property type="entry name" value="RNA POLYMERASE SIGMA FACTOR HI_1459-RELATED"/>
    <property type="match status" value="1"/>
</dbReference>
<dbReference type="Pfam" id="PF08281">
    <property type="entry name" value="Sigma70_r4_2"/>
    <property type="match status" value="1"/>
</dbReference>
<evidence type="ECO:0000259" key="7">
    <source>
        <dbReference type="Pfam" id="PF08281"/>
    </source>
</evidence>
<evidence type="ECO:0000256" key="2">
    <source>
        <dbReference type="ARBA" id="ARBA00023015"/>
    </source>
</evidence>
<comment type="similarity">
    <text evidence="1">Belongs to the sigma-70 factor family. ECF subfamily.</text>
</comment>
<evidence type="ECO:0000256" key="5">
    <source>
        <dbReference type="ARBA" id="ARBA00023163"/>
    </source>
</evidence>
<dbReference type="EMBL" id="SGXA01000001">
    <property type="protein sequence ID" value="RZS75900.1"/>
    <property type="molecule type" value="Genomic_DNA"/>
</dbReference>
<dbReference type="Gene3D" id="1.10.10.10">
    <property type="entry name" value="Winged helix-like DNA-binding domain superfamily/Winged helix DNA-binding domain"/>
    <property type="match status" value="1"/>
</dbReference>
<protein>
    <submittedName>
        <fullName evidence="8">RNA polymerase sigma factor (Sigma-70 family)</fullName>
    </submittedName>
</protein>
<organism evidence="8 9">
    <name type="scientific">Pseudobacter ginsenosidimutans</name>
    <dbReference type="NCBI Taxonomy" id="661488"/>
    <lineage>
        <taxon>Bacteria</taxon>
        <taxon>Pseudomonadati</taxon>
        <taxon>Bacteroidota</taxon>
        <taxon>Chitinophagia</taxon>
        <taxon>Chitinophagales</taxon>
        <taxon>Chitinophagaceae</taxon>
        <taxon>Pseudobacter</taxon>
    </lineage>
</organism>
<comment type="caution">
    <text evidence="8">The sequence shown here is derived from an EMBL/GenBank/DDBJ whole genome shotgun (WGS) entry which is preliminary data.</text>
</comment>
<dbReference type="InterPro" id="IPR013324">
    <property type="entry name" value="RNA_pol_sigma_r3/r4-like"/>
</dbReference>
<dbReference type="PANTHER" id="PTHR43133">
    <property type="entry name" value="RNA POLYMERASE ECF-TYPE SIGMA FACTO"/>
    <property type="match status" value="1"/>
</dbReference>
<dbReference type="InterPro" id="IPR007627">
    <property type="entry name" value="RNA_pol_sigma70_r2"/>
</dbReference>
<evidence type="ECO:0000256" key="1">
    <source>
        <dbReference type="ARBA" id="ARBA00010641"/>
    </source>
</evidence>
<dbReference type="NCBIfam" id="TIGR02937">
    <property type="entry name" value="sigma70-ECF"/>
    <property type="match status" value="1"/>
</dbReference>
<keyword evidence="4" id="KW-0238">DNA-binding</keyword>
<evidence type="ECO:0000256" key="4">
    <source>
        <dbReference type="ARBA" id="ARBA00023125"/>
    </source>
</evidence>
<dbReference type="InterPro" id="IPR013325">
    <property type="entry name" value="RNA_pol_sigma_r2"/>
</dbReference>
<keyword evidence="3" id="KW-0731">Sigma factor</keyword>
<name>A0A4Q7N4I7_9BACT</name>
<dbReference type="Pfam" id="PF04542">
    <property type="entry name" value="Sigma70_r2"/>
    <property type="match status" value="1"/>
</dbReference>
<dbReference type="SUPFAM" id="SSF88659">
    <property type="entry name" value="Sigma3 and sigma4 domains of RNA polymerase sigma factors"/>
    <property type="match status" value="1"/>
</dbReference>
<reference evidence="8 9" key="1">
    <citation type="submission" date="2019-02" db="EMBL/GenBank/DDBJ databases">
        <title>Genomic Encyclopedia of Type Strains, Phase IV (KMG-IV): sequencing the most valuable type-strain genomes for metagenomic binning, comparative biology and taxonomic classification.</title>
        <authorList>
            <person name="Goeker M."/>
        </authorList>
    </citation>
    <scope>NUCLEOTIDE SEQUENCE [LARGE SCALE GENOMIC DNA]</scope>
    <source>
        <strain evidence="8 9">DSM 18116</strain>
    </source>
</reference>
<dbReference type="GO" id="GO:0016987">
    <property type="term" value="F:sigma factor activity"/>
    <property type="evidence" value="ECO:0007669"/>
    <property type="project" value="UniProtKB-KW"/>
</dbReference>
<dbReference type="RefSeq" id="WP_130540234.1">
    <property type="nucleotide sequence ID" value="NZ_CP042431.1"/>
</dbReference>
<evidence type="ECO:0000256" key="3">
    <source>
        <dbReference type="ARBA" id="ARBA00023082"/>
    </source>
</evidence>
<dbReference type="Gene3D" id="1.10.1740.10">
    <property type="match status" value="1"/>
</dbReference>